<dbReference type="Proteomes" id="UP000002361">
    <property type="component" value="Chromosome"/>
</dbReference>
<dbReference type="GeneID" id="31490002"/>
<dbReference type="Gene3D" id="3.40.50.2000">
    <property type="entry name" value="Glycogen Phosphorylase B"/>
    <property type="match status" value="2"/>
</dbReference>
<dbReference type="SUPFAM" id="SSF53756">
    <property type="entry name" value="UDP-Glycosyltransferase/glycogen phosphorylase"/>
    <property type="match status" value="1"/>
</dbReference>
<sequence length="393" mass="42982">MKVVLVCNTDGALANFRAPLIRALVAAGHEVVTISGSGGYIDTLRAMGARPIVVEFSRHSAAPLRNLGLLRDLLRLLRQERPDVVHCFTHKAVIFGSLAARLAGGSKIVATVTGLGTLFVRGDAKTRLLKTLLVWQYRLLLRPDQPVLFQNPDDLQEMVSLRAVRRKQAVLTYGSGIDLAEYALPDARSVAEARQQLAQETGQDMSNRIIALFPARGVPEKGFKEFYAAARTLSERFPGRFAFVHIGLIDTEASGALSAEEVRANALAQGVHYLGYKINARDYMTAADVVVLPSYYREGVPRSLIEALALGKCLVTTDMPGCRETLIDGWNGFLCGTRDAASVVSALERIDADFRETARPRSRQLCEDRFDVRRLNALTFGLYGLPAPEAAQG</sequence>
<evidence type="ECO:0000259" key="1">
    <source>
        <dbReference type="Pfam" id="PF00534"/>
    </source>
</evidence>
<dbReference type="InterPro" id="IPR028098">
    <property type="entry name" value="Glyco_trans_4-like_N"/>
</dbReference>
<feature type="domain" description="Glycosyl transferase family 1" evidence="1">
    <location>
        <begin position="207"/>
        <end position="350"/>
    </location>
</feature>
<dbReference type="eggNOG" id="COG0438">
    <property type="taxonomic scope" value="Bacteria"/>
</dbReference>
<dbReference type="EMBL" id="CP001312">
    <property type="protein sequence ID" value="ADE84841.1"/>
    <property type="molecule type" value="Genomic_DNA"/>
</dbReference>
<keyword evidence="3" id="KW-0328">Glycosyltransferase</keyword>
<dbReference type="Pfam" id="PF00534">
    <property type="entry name" value="Glycos_transf_1"/>
    <property type="match status" value="1"/>
</dbReference>
<dbReference type="PANTHER" id="PTHR12526">
    <property type="entry name" value="GLYCOSYLTRANSFERASE"/>
    <property type="match status" value="1"/>
</dbReference>
<protein>
    <submittedName>
        <fullName evidence="3">Glycosyl transferase, group 1</fullName>
        <ecNumber evidence="3">2.4.1.-</ecNumber>
    </submittedName>
</protein>
<dbReference type="STRING" id="272942.RCAP_rcc01081"/>
<feature type="domain" description="Glycosyltransferase subfamily 4-like N-terminal" evidence="2">
    <location>
        <begin position="18"/>
        <end position="174"/>
    </location>
</feature>
<dbReference type="CAZy" id="GT4">
    <property type="family name" value="Glycosyltransferase Family 4"/>
</dbReference>
<dbReference type="PANTHER" id="PTHR12526:SF638">
    <property type="entry name" value="SPORE COAT PROTEIN SA"/>
    <property type="match status" value="1"/>
</dbReference>
<dbReference type="KEGG" id="rcp:RCAP_rcc01081"/>
<dbReference type="OrthoDB" id="9790710at2"/>
<gene>
    <name evidence="3" type="ordered locus">RCAP_rcc01081</name>
</gene>
<reference key="1">
    <citation type="submission" date="2008-12" db="EMBL/GenBank/DDBJ databases">
        <title>Complete genome sequence of Rhodobacter capsulatus SB1003.</title>
        <authorList>
            <person name="Strnad H."/>
            <person name="Lapidus A."/>
            <person name="Vlcek C."/>
            <person name="Ulbrich P."/>
            <person name="Paces J."/>
            <person name="Maltsev N."/>
            <person name="Kumar V."/>
            <person name="Kogan Y."/>
            <person name="Milgram A."/>
            <person name="Rebrekov D."/>
            <person name="Mazur M."/>
            <person name="Cox R."/>
            <person name="Kyrpides N."/>
            <person name="Kolar M."/>
            <person name="Sachova J."/>
            <person name="Ridl J."/>
            <person name="Ivanova N."/>
            <person name="Kapatral V."/>
            <person name="Los T."/>
            <person name="Lykidis A."/>
            <person name="Mikhailova N."/>
            <person name="Reznik G."/>
            <person name="Vasieva O."/>
            <person name="Fonstein M."/>
            <person name="Paces V."/>
            <person name="Haselkorn R."/>
        </authorList>
    </citation>
    <scope>NUCLEOTIDE SEQUENCE</scope>
    <source>
        <strain>SB1003</strain>
    </source>
</reference>
<name>D5AR35_RHOCB</name>
<proteinExistence type="predicted"/>
<dbReference type="AlphaFoldDB" id="D5AR35"/>
<keyword evidence="3" id="KW-0808">Transferase</keyword>
<dbReference type="CDD" id="cd03808">
    <property type="entry name" value="GT4_CapM-like"/>
    <property type="match status" value="1"/>
</dbReference>
<accession>D5AR35</accession>
<reference evidence="3 4" key="2">
    <citation type="journal article" date="2010" name="J. Bacteriol.">
        <title>Complete genome sequence of the photosynthetic purple nonsulfur bacterium Rhodobacter capsulatus SB 1003.</title>
        <authorList>
            <person name="Strnad H."/>
            <person name="Lapidus A."/>
            <person name="Paces J."/>
            <person name="Ulbrich P."/>
            <person name="Vlcek C."/>
            <person name="Paces V."/>
            <person name="Haselkorn R."/>
        </authorList>
    </citation>
    <scope>NUCLEOTIDE SEQUENCE [LARGE SCALE GENOMIC DNA]</scope>
    <source>
        <strain evidence="4">ATCC BAA-309 / NBRC 16581 / SB1003</strain>
    </source>
</reference>
<organism evidence="3 4">
    <name type="scientific">Rhodobacter capsulatus (strain ATCC BAA-309 / NBRC 16581 / SB1003)</name>
    <dbReference type="NCBI Taxonomy" id="272942"/>
    <lineage>
        <taxon>Bacteria</taxon>
        <taxon>Pseudomonadati</taxon>
        <taxon>Pseudomonadota</taxon>
        <taxon>Alphaproteobacteria</taxon>
        <taxon>Rhodobacterales</taxon>
        <taxon>Rhodobacter group</taxon>
        <taxon>Rhodobacter</taxon>
    </lineage>
</organism>
<dbReference type="InterPro" id="IPR001296">
    <property type="entry name" value="Glyco_trans_1"/>
</dbReference>
<dbReference type="EC" id="2.4.1.-" evidence="3"/>
<evidence type="ECO:0000313" key="4">
    <source>
        <dbReference type="Proteomes" id="UP000002361"/>
    </source>
</evidence>
<keyword evidence="4" id="KW-1185">Reference proteome</keyword>
<evidence type="ECO:0000313" key="3">
    <source>
        <dbReference type="EMBL" id="ADE84841.1"/>
    </source>
</evidence>
<dbReference type="Pfam" id="PF13579">
    <property type="entry name" value="Glyco_trans_4_4"/>
    <property type="match status" value="1"/>
</dbReference>
<dbReference type="HOGENOM" id="CLU_009583_8_1_5"/>
<dbReference type="RefSeq" id="WP_013066820.1">
    <property type="nucleotide sequence ID" value="NC_014034.1"/>
</dbReference>
<dbReference type="GO" id="GO:0016757">
    <property type="term" value="F:glycosyltransferase activity"/>
    <property type="evidence" value="ECO:0007669"/>
    <property type="project" value="UniProtKB-KW"/>
</dbReference>
<evidence type="ECO:0000259" key="2">
    <source>
        <dbReference type="Pfam" id="PF13579"/>
    </source>
</evidence>